<evidence type="ECO:0000313" key="3">
    <source>
        <dbReference type="EMBL" id="SVE01076.1"/>
    </source>
</evidence>
<dbReference type="PANTHER" id="PTHR15127">
    <property type="entry name" value="HEAVYWEIGHT, ISOFORM A"/>
    <property type="match status" value="1"/>
</dbReference>
<dbReference type="InterPro" id="IPR013783">
    <property type="entry name" value="Ig-like_fold"/>
</dbReference>
<dbReference type="PANTHER" id="PTHR15127:SF32">
    <property type="entry name" value="HEAVYWEIGHT, ISOFORM A"/>
    <property type="match status" value="1"/>
</dbReference>
<evidence type="ECO:0000256" key="1">
    <source>
        <dbReference type="ARBA" id="ARBA00022999"/>
    </source>
</evidence>
<feature type="non-terminal residue" evidence="3">
    <location>
        <position position="1"/>
    </location>
</feature>
<dbReference type="InterPro" id="IPR032179">
    <property type="entry name" value="Cry22Aa_Ig-like"/>
</dbReference>
<evidence type="ECO:0000259" key="2">
    <source>
        <dbReference type="Pfam" id="PF16403"/>
    </source>
</evidence>
<organism evidence="3">
    <name type="scientific">marine metagenome</name>
    <dbReference type="NCBI Taxonomy" id="408172"/>
    <lineage>
        <taxon>unclassified sequences</taxon>
        <taxon>metagenomes</taxon>
        <taxon>ecological metagenomes</taxon>
    </lineage>
</organism>
<feature type="domain" description="Pesticidal crystal protein Cry22Aa Ig-like" evidence="2">
    <location>
        <begin position="28"/>
        <end position="101"/>
    </location>
</feature>
<accession>A0A382ZZJ9</accession>
<proteinExistence type="predicted"/>
<dbReference type="Gene3D" id="2.60.40.10">
    <property type="entry name" value="Immunoglobulins"/>
    <property type="match status" value="3"/>
</dbReference>
<feature type="domain" description="Pesticidal crystal protein Cry22Aa Ig-like" evidence="2">
    <location>
        <begin position="189"/>
        <end position="254"/>
    </location>
</feature>
<keyword evidence="1" id="KW-0727">SH2 domain</keyword>
<dbReference type="GO" id="GO:0001784">
    <property type="term" value="F:phosphotyrosine residue binding"/>
    <property type="evidence" value="ECO:0007669"/>
    <property type="project" value="TreeGrafter"/>
</dbReference>
<dbReference type="InterPro" id="IPR051846">
    <property type="entry name" value="SH2_domain_adapters"/>
</dbReference>
<feature type="domain" description="Pesticidal crystal protein Cry22Aa Ig-like" evidence="2">
    <location>
        <begin position="109"/>
        <end position="180"/>
    </location>
</feature>
<name>A0A382ZZJ9_9ZZZZ</name>
<feature type="non-terminal residue" evidence="3">
    <location>
        <position position="254"/>
    </location>
</feature>
<reference evidence="3" key="1">
    <citation type="submission" date="2018-05" db="EMBL/GenBank/DDBJ databases">
        <authorList>
            <person name="Lanie J.A."/>
            <person name="Ng W.-L."/>
            <person name="Kazmierczak K.M."/>
            <person name="Andrzejewski T.M."/>
            <person name="Davidsen T.M."/>
            <person name="Wayne K.J."/>
            <person name="Tettelin H."/>
            <person name="Glass J.I."/>
            <person name="Rusch D."/>
            <person name="Podicherti R."/>
            <person name="Tsui H.-C.T."/>
            <person name="Winkler M.E."/>
        </authorList>
    </citation>
    <scope>NUCLEOTIDE SEQUENCE</scope>
</reference>
<dbReference type="EMBL" id="UINC01188049">
    <property type="protein sequence ID" value="SVE01076.1"/>
    <property type="molecule type" value="Genomic_DNA"/>
</dbReference>
<dbReference type="AlphaFoldDB" id="A0A382ZZJ9"/>
<dbReference type="Pfam" id="PF16403">
    <property type="entry name" value="Bact_surface_Ig-like"/>
    <property type="match status" value="3"/>
</dbReference>
<sequence>FSAYDTAGNKGTVTRTVIVSADPNAPIITLAGNSEIDHEAGTVFQDPGATVADKDGNALDASKIEVTGKVRTDSPGQHVLMYDFSDESGRNAMQIKRKVNVADTLAPEITINGEKDMRIGLNTEFNDPGASVTDIFDDNVQLTVVIPVPVDTTAPGKYEIIYRATDDTGNKTEIIRTVRVLADIIPPVITLIGEATVTVKLGADYDDEGTVAEDDVDGVLTPFIEDSGTVDAVDTSKEGTYVITYDVEDFSGNK</sequence>
<protein>
    <recommendedName>
        <fullName evidence="2">Pesticidal crystal protein Cry22Aa Ig-like domain-containing protein</fullName>
    </recommendedName>
</protein>
<gene>
    <name evidence="3" type="ORF">METZ01_LOCUS453930</name>
</gene>